<dbReference type="AlphaFoldDB" id="K1W395"/>
<dbReference type="PANTHER" id="PTHR15263:SF1">
    <property type="entry name" value="NF-KAPPA-B INHIBITOR-LIKE PROTEIN 1"/>
    <property type="match status" value="1"/>
</dbReference>
<feature type="region of interest" description="Disordered" evidence="6">
    <location>
        <begin position="1"/>
        <end position="62"/>
    </location>
</feature>
<dbReference type="OMA" id="WYARIPE"/>
<comment type="subcellular location">
    <subcellularLocation>
        <location evidence="1">Nucleus</location>
    </subcellularLocation>
</comment>
<keyword evidence="5" id="KW-0539">Nucleus</keyword>
<comment type="caution">
    <text evidence="7">The sequence shown here is derived from an EMBL/GenBank/DDBJ whole genome shotgun (WGS) entry which is preliminary data.</text>
</comment>
<dbReference type="Proteomes" id="UP000006757">
    <property type="component" value="Unassembled WGS sequence"/>
</dbReference>
<evidence type="ECO:0000256" key="5">
    <source>
        <dbReference type="ARBA" id="ARBA00023242"/>
    </source>
</evidence>
<dbReference type="STRING" id="1220162.K1W395"/>
<dbReference type="InParanoid" id="K1W395"/>
<gene>
    <name evidence="7" type="ORF">A1Q2_02343</name>
</gene>
<feature type="compositionally biased region" description="Basic and acidic residues" evidence="6">
    <location>
        <begin position="89"/>
        <end position="105"/>
    </location>
</feature>
<feature type="region of interest" description="Disordered" evidence="6">
    <location>
        <begin position="86"/>
        <end position="105"/>
    </location>
</feature>
<evidence type="ECO:0000313" key="8">
    <source>
        <dbReference type="Proteomes" id="UP000006757"/>
    </source>
</evidence>
<feature type="region of interest" description="Disordered" evidence="6">
    <location>
        <begin position="130"/>
        <end position="191"/>
    </location>
</feature>
<dbReference type="GO" id="GO:0043124">
    <property type="term" value="P:negative regulation of canonical NF-kappaB signal transduction"/>
    <property type="evidence" value="ECO:0007669"/>
    <property type="project" value="InterPro"/>
</dbReference>
<evidence type="ECO:0000313" key="7">
    <source>
        <dbReference type="EMBL" id="EKD03363.1"/>
    </source>
</evidence>
<dbReference type="eggNOG" id="ENOG502S7E6">
    <property type="taxonomic scope" value="Eukaryota"/>
</dbReference>
<proteinExistence type="predicted"/>
<reference evidence="7 8" key="1">
    <citation type="journal article" date="2012" name="Eukaryot. Cell">
        <title>Genome sequence of the Trichosporon asahii environmental strain CBS 8904.</title>
        <authorList>
            <person name="Yang R.Y."/>
            <person name="Li H.T."/>
            <person name="Zhu H."/>
            <person name="Zhou G.P."/>
            <person name="Wang M."/>
            <person name="Wang L."/>
        </authorList>
    </citation>
    <scope>NUCLEOTIDE SEQUENCE [LARGE SCALE GENOMIC DNA]</scope>
    <source>
        <strain evidence="7 8">CBS 8904</strain>
    </source>
</reference>
<feature type="compositionally biased region" description="Basic and acidic residues" evidence="6">
    <location>
        <begin position="182"/>
        <end position="191"/>
    </location>
</feature>
<keyword evidence="3" id="KW-0677">Repeat</keyword>
<evidence type="ECO:0000256" key="3">
    <source>
        <dbReference type="ARBA" id="ARBA00022737"/>
    </source>
</evidence>
<keyword evidence="2" id="KW-0597">Phosphoprotein</keyword>
<evidence type="ECO:0000256" key="1">
    <source>
        <dbReference type="ARBA" id="ARBA00004123"/>
    </source>
</evidence>
<sequence>MVRHVKHTPHGVTITELDTGPNHISFSRTTTSVSGGRRHSSTRSSTSLSAAQSSTRHDSVDESHIQSIMEAMSDMAEMSSLFHRISLGGRREHEQRGRKETQRERAERLFAKEQRAQRRLNERISRANGYQEYAPPDPFGAQGAGRSSRRRAGSAEEMPSTTGYEQRIPNRYATGASSSSRSGDRFGRMRMPDPFERFEETLRDFPFSGIGAGFAFRPFDFGGMPSGSRAPPMAGRTDDEYVRHVRDEFDAARENFERRRRAHPYPREANPDYTSEHRYYEHLGEGFANPFWAPRDGGAARAARAQSEERARFGYARGHYDDRAERAAEAERRERAKKLEKERAAKRAEQRQAWVKRSAALFTTGEIQSVRLTFQDIPWPIYAAKGGEVEYIVTLDDLCTKNVKEFLLDLARDNVEMEYEAARKKVLRDAIRMFHPDRWHRVLPRVEEAERENVKDGVELCSRIINDLLSQ</sequence>
<evidence type="ECO:0000256" key="4">
    <source>
        <dbReference type="ARBA" id="ARBA00023043"/>
    </source>
</evidence>
<name>K1W395_TRIAC</name>
<dbReference type="OrthoDB" id="412109at2759"/>
<protein>
    <submittedName>
        <fullName evidence="7">Uncharacterized protein</fullName>
    </submittedName>
</protein>
<dbReference type="InterPro" id="IPR038753">
    <property type="entry name" value="NFKBIL1"/>
</dbReference>
<keyword evidence="8" id="KW-1185">Reference proteome</keyword>
<keyword evidence="4" id="KW-0040">ANK repeat</keyword>
<evidence type="ECO:0000256" key="6">
    <source>
        <dbReference type="SAM" id="MobiDB-lite"/>
    </source>
</evidence>
<evidence type="ECO:0000256" key="2">
    <source>
        <dbReference type="ARBA" id="ARBA00022553"/>
    </source>
</evidence>
<dbReference type="PANTHER" id="PTHR15263">
    <property type="entry name" value="I-KAPPA-B-LIKE PROTEIN IKBL"/>
    <property type="match status" value="1"/>
</dbReference>
<accession>K1W395</accession>
<dbReference type="HOGENOM" id="CLU_604364_0_0_1"/>
<dbReference type="EMBL" id="AMBO01000256">
    <property type="protein sequence ID" value="EKD03363.1"/>
    <property type="molecule type" value="Genomic_DNA"/>
</dbReference>
<organism evidence="7 8">
    <name type="scientific">Trichosporon asahii var. asahii (strain CBS 8904)</name>
    <name type="common">Yeast</name>
    <dbReference type="NCBI Taxonomy" id="1220162"/>
    <lineage>
        <taxon>Eukaryota</taxon>
        <taxon>Fungi</taxon>
        <taxon>Dikarya</taxon>
        <taxon>Basidiomycota</taxon>
        <taxon>Agaricomycotina</taxon>
        <taxon>Tremellomycetes</taxon>
        <taxon>Trichosporonales</taxon>
        <taxon>Trichosporonaceae</taxon>
        <taxon>Trichosporon</taxon>
    </lineage>
</organism>
<feature type="compositionally biased region" description="Low complexity" evidence="6">
    <location>
        <begin position="42"/>
        <end position="54"/>
    </location>
</feature>
<feature type="compositionally biased region" description="Low complexity" evidence="6">
    <location>
        <begin position="25"/>
        <end position="35"/>
    </location>
</feature>
<dbReference type="GO" id="GO:0005634">
    <property type="term" value="C:nucleus"/>
    <property type="evidence" value="ECO:0007669"/>
    <property type="project" value="UniProtKB-SubCell"/>
</dbReference>